<proteinExistence type="inferred from homology"/>
<evidence type="ECO:0000256" key="6">
    <source>
        <dbReference type="ARBA" id="ARBA00022592"/>
    </source>
</evidence>
<dbReference type="PANTHER" id="PTHR42996:SF1">
    <property type="entry name" value="PHOSPHATE-BINDING PROTEIN PSTS"/>
    <property type="match status" value="1"/>
</dbReference>
<gene>
    <name evidence="9" type="primary">pstS</name>
    <name evidence="9" type="ORF">KME65_18920</name>
</gene>
<dbReference type="PANTHER" id="PTHR42996">
    <property type="entry name" value="PHOSPHATE-BINDING PROTEIN PSTS"/>
    <property type="match status" value="1"/>
</dbReference>
<evidence type="ECO:0000256" key="2">
    <source>
        <dbReference type="ARBA" id="ARBA00008725"/>
    </source>
</evidence>
<dbReference type="GO" id="GO:0043190">
    <property type="term" value="C:ATP-binding cassette (ABC) transporter complex"/>
    <property type="evidence" value="ECO:0007669"/>
    <property type="project" value="InterPro"/>
</dbReference>
<sequence>MNWIVASAKWLGGLSMLAILSIGLKGCLGEHIEVHGAGASFPAPIYARWRALYHREHPDISIHYRAVGSGRGIKAITAGEVDFGASDALLKKSEERALRQPLLSIPTVMGPVVLAYNLPRLEGELTLSGDLIAGIYLGDITHWNDERIALLNPGINLPALPIRVAHRSDSSGTTHIFTDYLSEVSEEWRNDVGRGKRVFWPTGNEWAGDGNDGVAHRILLEPGGIGYLELKYAQNAGLNYAALINRAGKRVRPTAKAVQEAEQNTPASPESYLKQSIVNAPGEGSYPISAFTYLLVYRDISDMESHRAHALIDFLKWVLNEGQPEARKLHYVPLPEELRLQVLEDVASIKLPPLPTVH</sequence>
<evidence type="ECO:0000256" key="4">
    <source>
        <dbReference type="ARBA" id="ARBA00021889"/>
    </source>
</evidence>
<reference evidence="9 10" key="1">
    <citation type="submission" date="2021-05" db="EMBL/GenBank/DDBJ databases">
        <title>Genetic and Functional Diversity in Clade A Lucinid endosymbionts from the Bahamas.</title>
        <authorList>
            <person name="Giani N.M."/>
            <person name="Engel A.S."/>
            <person name="Campbell B.J."/>
        </authorList>
    </citation>
    <scope>NUCLEOTIDE SEQUENCE [LARGE SCALE GENOMIC DNA]</scope>
    <source>
        <strain evidence="9">LUC16012Gg_MoonRockCtena</strain>
    </source>
</reference>
<evidence type="ECO:0000256" key="7">
    <source>
        <dbReference type="PIRNR" id="PIRNR002756"/>
    </source>
</evidence>
<dbReference type="InterPro" id="IPR005673">
    <property type="entry name" value="ABC_phos-bd_PstS"/>
</dbReference>
<dbReference type="EMBL" id="JAHHGM010000026">
    <property type="protein sequence ID" value="MBT2991036.1"/>
    <property type="molecule type" value="Genomic_DNA"/>
</dbReference>
<evidence type="ECO:0000256" key="3">
    <source>
        <dbReference type="ARBA" id="ARBA00011529"/>
    </source>
</evidence>
<dbReference type="Proteomes" id="UP000770889">
    <property type="component" value="Unassembled WGS sequence"/>
</dbReference>
<dbReference type="SUPFAM" id="SSF53850">
    <property type="entry name" value="Periplasmic binding protein-like II"/>
    <property type="match status" value="1"/>
</dbReference>
<protein>
    <recommendedName>
        <fullName evidence="4 7">Phosphate-binding protein PstS</fullName>
    </recommendedName>
</protein>
<dbReference type="AlphaFoldDB" id="A0A944QX64"/>
<evidence type="ECO:0000259" key="8">
    <source>
        <dbReference type="Pfam" id="PF12849"/>
    </source>
</evidence>
<dbReference type="GO" id="GO:0035435">
    <property type="term" value="P:phosphate ion transmembrane transport"/>
    <property type="evidence" value="ECO:0007669"/>
    <property type="project" value="InterPro"/>
</dbReference>
<dbReference type="GO" id="GO:0042301">
    <property type="term" value="F:phosphate ion binding"/>
    <property type="evidence" value="ECO:0007669"/>
    <property type="project" value="InterPro"/>
</dbReference>
<keyword evidence="6 7" id="KW-0592">Phosphate transport</keyword>
<evidence type="ECO:0000313" key="10">
    <source>
        <dbReference type="Proteomes" id="UP000770889"/>
    </source>
</evidence>
<dbReference type="Gene3D" id="3.40.190.10">
    <property type="entry name" value="Periplasmic binding protein-like II"/>
    <property type="match status" value="2"/>
</dbReference>
<dbReference type="Pfam" id="PF12849">
    <property type="entry name" value="PBP_like_2"/>
    <property type="match status" value="1"/>
</dbReference>
<evidence type="ECO:0000256" key="1">
    <source>
        <dbReference type="ARBA" id="ARBA00002841"/>
    </source>
</evidence>
<accession>A0A944QX64</accession>
<comment type="similarity">
    <text evidence="2 7">Belongs to the PstS family.</text>
</comment>
<keyword evidence="5 7" id="KW-0813">Transport</keyword>
<dbReference type="NCBIfam" id="TIGR00975">
    <property type="entry name" value="3a0107s03"/>
    <property type="match status" value="1"/>
</dbReference>
<name>A0A944QX64_9GAMM</name>
<evidence type="ECO:0000256" key="5">
    <source>
        <dbReference type="ARBA" id="ARBA00022448"/>
    </source>
</evidence>
<evidence type="ECO:0000313" key="9">
    <source>
        <dbReference type="EMBL" id="MBT2991036.1"/>
    </source>
</evidence>
<dbReference type="CDD" id="cd13565">
    <property type="entry name" value="PBP2_PstS"/>
    <property type="match status" value="1"/>
</dbReference>
<feature type="domain" description="PBP" evidence="8">
    <location>
        <begin position="34"/>
        <end position="320"/>
    </location>
</feature>
<comment type="subunit">
    <text evidence="3 7">The complex is composed of two ATP-binding proteins (PstB), two transmembrane proteins (PstC and PstA) and a solute-binding protein (PstS).</text>
</comment>
<dbReference type="InterPro" id="IPR050962">
    <property type="entry name" value="Phosphate-bind_PstS"/>
</dbReference>
<dbReference type="InterPro" id="IPR024370">
    <property type="entry name" value="PBP_domain"/>
</dbReference>
<organism evidence="9 10">
    <name type="scientific">Candidatus Thiodiazotropha taylori</name>
    <dbReference type="NCBI Taxonomy" id="2792791"/>
    <lineage>
        <taxon>Bacteria</taxon>
        <taxon>Pseudomonadati</taxon>
        <taxon>Pseudomonadota</taxon>
        <taxon>Gammaproteobacteria</taxon>
        <taxon>Chromatiales</taxon>
        <taxon>Sedimenticolaceae</taxon>
        <taxon>Candidatus Thiodiazotropha</taxon>
    </lineage>
</organism>
<dbReference type="PIRSF" id="PIRSF002756">
    <property type="entry name" value="PstS"/>
    <property type="match status" value="1"/>
</dbReference>
<comment type="function">
    <text evidence="1 7">Part of the ABC transporter complex PstSACB involved in phosphate import.</text>
</comment>
<comment type="caution">
    <text evidence="9">The sequence shown here is derived from an EMBL/GenBank/DDBJ whole genome shotgun (WGS) entry which is preliminary data.</text>
</comment>